<evidence type="ECO:0000313" key="3">
    <source>
        <dbReference type="Proteomes" id="UP000028926"/>
    </source>
</evidence>
<feature type="signal peptide" evidence="1">
    <location>
        <begin position="1"/>
        <end position="19"/>
    </location>
</feature>
<name>A0A077AWU6_9PROT</name>
<evidence type="ECO:0000256" key="1">
    <source>
        <dbReference type="SAM" id="SignalP"/>
    </source>
</evidence>
<feature type="chain" id="PRO_5001717048" evidence="1">
    <location>
        <begin position="20"/>
        <end position="462"/>
    </location>
</feature>
<dbReference type="AlphaFoldDB" id="A0A077AWU6"/>
<evidence type="ECO:0000313" key="2">
    <source>
        <dbReference type="EMBL" id="AIK96113.1"/>
    </source>
</evidence>
<keyword evidence="3" id="KW-1185">Reference proteome</keyword>
<dbReference type="KEGG" id="paca:ID47_04195"/>
<dbReference type="OrthoDB" id="8489546at2"/>
<reference evidence="2 3" key="1">
    <citation type="submission" date="2014-07" db="EMBL/GenBank/DDBJ databases">
        <title>Comparative genomic insights into amoeba endosymbionts belonging to the families of Holosporaceae and Candidatus Midichloriaceae within Rickettsiales.</title>
        <authorList>
            <person name="Wang Z."/>
            <person name="Wu M."/>
        </authorList>
    </citation>
    <scope>NUCLEOTIDE SEQUENCE [LARGE SCALE GENOMIC DNA]</scope>
    <source>
        <strain evidence="2">PRA3</strain>
    </source>
</reference>
<accession>A0A077AWU6</accession>
<dbReference type="HOGENOM" id="CLU_043637_0_0_5"/>
<dbReference type="RefSeq" id="WP_038464120.1">
    <property type="nucleotide sequence ID" value="NZ_CP008941.1"/>
</dbReference>
<organism evidence="2 3">
    <name type="scientific">Candidatus Odyssella acanthamoebae</name>
    <dbReference type="NCBI Taxonomy" id="91604"/>
    <lineage>
        <taxon>Bacteria</taxon>
        <taxon>Pseudomonadati</taxon>
        <taxon>Pseudomonadota</taxon>
        <taxon>Alphaproteobacteria</taxon>
        <taxon>Holosporales</taxon>
        <taxon>Candidatus Paracaedibacteraceae</taxon>
        <taxon>Candidatus Odyssella</taxon>
    </lineage>
</organism>
<dbReference type="EMBL" id="CP008941">
    <property type="protein sequence ID" value="AIK96113.1"/>
    <property type="molecule type" value="Genomic_DNA"/>
</dbReference>
<protein>
    <submittedName>
        <fullName evidence="2">Uncharacterized protein</fullName>
    </submittedName>
</protein>
<dbReference type="eggNOG" id="ENOG5030CBZ">
    <property type="taxonomic scope" value="Bacteria"/>
</dbReference>
<dbReference type="STRING" id="91604.ID47_04195"/>
<dbReference type="Proteomes" id="UP000028926">
    <property type="component" value="Chromosome"/>
</dbReference>
<gene>
    <name evidence="2" type="ORF">ID47_04195</name>
</gene>
<keyword evidence="1" id="KW-0732">Signal</keyword>
<proteinExistence type="predicted"/>
<sequence>MNFLRSALLIPSLISMAFAGEEEGYFSPAALKIVQHLPTPLRKEALSFQSCWEPLSKELSKNYFGQYINTIINEDGIGKSLRGDEKMPSYKPISFKRKRIQEDDWQDFWSHAEERFQALEEQRNSFGLYFLGAFTFYGYASFHEEEGTQQDPKEQAKNLLNQASEKHYVRATRFMIQEKLWDEQGWNDHPITQPILKTRELEILMPHRIIFQHIRDNETNGSIAWKDINTLKKLLDLLPGEPEQYRQLFSLWAKDLTYRLTLSKQRDSISLPATLLLSSTFASSLVLGANSISNLDKGNSDAEPYNLTIGITQGMASVTGIITGISNAPTVLNWWYGCTFQSLDGQWTRPYKLPLLPSFYSNEEIAKQSSLIALYGILYNKEKLAKIKAVSSSAFKDYKEKLRNLTLSNRENLVKEEILELSVSTQYMEKLRKLILFSYQDNDEALSTVITKKEEEKHLFKL</sequence>